<dbReference type="FunFam" id="3.40.50.150:FF:000440">
    <property type="entry name" value="Os09g0479300 protein"/>
    <property type="match status" value="1"/>
</dbReference>
<dbReference type="InterPro" id="IPR029063">
    <property type="entry name" value="SAM-dependent_MTases_sf"/>
</dbReference>
<dbReference type="GO" id="GO:0005737">
    <property type="term" value="C:cytoplasm"/>
    <property type="evidence" value="ECO:0007669"/>
    <property type="project" value="TreeGrafter"/>
</dbReference>
<reference evidence="2 3" key="1">
    <citation type="journal article" date="2023" name="Science">
        <title>Elucidation of the pathway for biosynthesis of saponin adjuvants from the soapbark tree.</title>
        <authorList>
            <person name="Reed J."/>
            <person name="Orme A."/>
            <person name="El-Demerdash A."/>
            <person name="Owen C."/>
            <person name="Martin L.B.B."/>
            <person name="Misra R.C."/>
            <person name="Kikuchi S."/>
            <person name="Rejzek M."/>
            <person name="Martin A.C."/>
            <person name="Harkess A."/>
            <person name="Leebens-Mack J."/>
            <person name="Louveau T."/>
            <person name="Stephenson M.J."/>
            <person name="Osbourn A."/>
        </authorList>
    </citation>
    <scope>NUCLEOTIDE SEQUENCE [LARGE SCALE GENOMIC DNA]</scope>
    <source>
        <strain evidence="2">S10</strain>
    </source>
</reference>
<dbReference type="EMBL" id="JARAOO010000001">
    <property type="protein sequence ID" value="KAJ7982724.1"/>
    <property type="molecule type" value="Genomic_DNA"/>
</dbReference>
<accession>A0AAD7QJV3</accession>
<keyword evidence="3" id="KW-1185">Reference proteome</keyword>
<evidence type="ECO:0000313" key="2">
    <source>
        <dbReference type="EMBL" id="KAJ7982724.1"/>
    </source>
</evidence>
<protein>
    <submittedName>
        <fullName evidence="2">DUF2431 domain protein</fullName>
    </submittedName>
</protein>
<proteinExistence type="predicted"/>
<name>A0AAD7QJV3_QUISA</name>
<evidence type="ECO:0000313" key="3">
    <source>
        <dbReference type="Proteomes" id="UP001163823"/>
    </source>
</evidence>
<organism evidence="2 3">
    <name type="scientific">Quillaja saponaria</name>
    <name type="common">Soap bark tree</name>
    <dbReference type="NCBI Taxonomy" id="32244"/>
    <lineage>
        <taxon>Eukaryota</taxon>
        <taxon>Viridiplantae</taxon>
        <taxon>Streptophyta</taxon>
        <taxon>Embryophyta</taxon>
        <taxon>Tracheophyta</taxon>
        <taxon>Spermatophyta</taxon>
        <taxon>Magnoliopsida</taxon>
        <taxon>eudicotyledons</taxon>
        <taxon>Gunneridae</taxon>
        <taxon>Pentapetalae</taxon>
        <taxon>rosids</taxon>
        <taxon>fabids</taxon>
        <taxon>Fabales</taxon>
        <taxon>Quillajaceae</taxon>
        <taxon>Quillaja</taxon>
    </lineage>
</organism>
<dbReference type="Pfam" id="PF10354">
    <property type="entry name" value="BMT5-like"/>
    <property type="match status" value="1"/>
</dbReference>
<dbReference type="PANTHER" id="PTHR11538:SF89">
    <property type="entry name" value="PROTEIN, PUTATIVE (DUF2431)-RELATED"/>
    <property type="match status" value="1"/>
</dbReference>
<feature type="domain" description="25S rRNA (uridine-N(3))-methyltransferase BMT5-like" evidence="1">
    <location>
        <begin position="24"/>
        <end position="189"/>
    </location>
</feature>
<evidence type="ECO:0000259" key="1">
    <source>
        <dbReference type="Pfam" id="PF10354"/>
    </source>
</evidence>
<dbReference type="GO" id="GO:0070475">
    <property type="term" value="P:rRNA base methylation"/>
    <property type="evidence" value="ECO:0007669"/>
    <property type="project" value="InterPro"/>
</dbReference>
<dbReference type="Proteomes" id="UP001163823">
    <property type="component" value="Chromosome 1"/>
</dbReference>
<gene>
    <name evidence="2" type="ORF">O6P43_001813</name>
</gene>
<dbReference type="GO" id="GO:0070042">
    <property type="term" value="F:rRNA (uridine-N3-)-methyltransferase activity"/>
    <property type="evidence" value="ECO:0007669"/>
    <property type="project" value="InterPro"/>
</dbReference>
<comment type="caution">
    <text evidence="2">The sequence shown here is derived from an EMBL/GenBank/DDBJ whole genome shotgun (WGS) entry which is preliminary data.</text>
</comment>
<sequence length="234" mass="26253">MEGFYLGLIGEKRIKHYSNTQKILLVGEGDFSFSACLARAFGTAANMVATSLDSRDILRLKYSSVMPNLNLLGMFGCTIIHEVDARTMSHHPLLQGKQFDRIIFNFPHAGFVNKENHLDQIMLHQTVVSGFLRNAREMLTENGEIHVTHKAAYPYNKWNIEKLGQEVGLFMIEKAPFFLCEYPGYNNKRGHGVGCDESFPAGVSNTFKFVKVVTNAAVQAVNSNLYGYFGSPYL</sequence>
<dbReference type="KEGG" id="qsa:O6P43_001813"/>
<dbReference type="AlphaFoldDB" id="A0AAD7QJV3"/>
<dbReference type="InterPro" id="IPR019446">
    <property type="entry name" value="BMT5-like"/>
</dbReference>
<dbReference type="PANTHER" id="PTHR11538">
    <property type="entry name" value="PHENYLALANYL-TRNA SYNTHETASE"/>
    <property type="match status" value="1"/>
</dbReference>
<dbReference type="SUPFAM" id="SSF53335">
    <property type="entry name" value="S-adenosyl-L-methionine-dependent methyltransferases"/>
    <property type="match status" value="1"/>
</dbReference>